<feature type="transmembrane region" description="Helical" evidence="7">
    <location>
        <begin position="475"/>
        <end position="494"/>
    </location>
</feature>
<dbReference type="Proteomes" id="UP001521150">
    <property type="component" value="Unassembled WGS sequence"/>
</dbReference>
<evidence type="ECO:0000256" key="5">
    <source>
        <dbReference type="ARBA" id="ARBA00022989"/>
    </source>
</evidence>
<dbReference type="Pfam" id="PF00528">
    <property type="entry name" value="BPD_transp_1"/>
    <property type="match status" value="2"/>
</dbReference>
<dbReference type="CDD" id="cd06261">
    <property type="entry name" value="TM_PBP2"/>
    <property type="match status" value="1"/>
</dbReference>
<keyword evidence="2 7" id="KW-0813">Transport</keyword>
<feature type="domain" description="ABC transmembrane type-1" evidence="8">
    <location>
        <begin position="313"/>
        <end position="497"/>
    </location>
</feature>
<dbReference type="SUPFAM" id="SSF161098">
    <property type="entry name" value="MetI-like"/>
    <property type="match status" value="2"/>
</dbReference>
<evidence type="ECO:0000256" key="4">
    <source>
        <dbReference type="ARBA" id="ARBA00022692"/>
    </source>
</evidence>
<dbReference type="InterPro" id="IPR035906">
    <property type="entry name" value="MetI-like_sf"/>
</dbReference>
<gene>
    <name evidence="9" type="ORF">LWC34_11140</name>
</gene>
<proteinExistence type="inferred from homology"/>
<name>A0ABS8ZA08_9PSEU</name>
<dbReference type="EMBL" id="JAJVCN010000001">
    <property type="protein sequence ID" value="MCE7003378.1"/>
    <property type="molecule type" value="Genomic_DNA"/>
</dbReference>
<evidence type="ECO:0000256" key="6">
    <source>
        <dbReference type="ARBA" id="ARBA00023136"/>
    </source>
</evidence>
<protein>
    <submittedName>
        <fullName evidence="9">ABC transporter permease subunit</fullName>
    </submittedName>
</protein>
<evidence type="ECO:0000256" key="3">
    <source>
        <dbReference type="ARBA" id="ARBA00022475"/>
    </source>
</evidence>
<keyword evidence="4 7" id="KW-0812">Transmembrane</keyword>
<keyword evidence="6 7" id="KW-0472">Membrane</keyword>
<dbReference type="PANTHER" id="PTHR30151:SF0">
    <property type="entry name" value="ABC TRANSPORTER PERMEASE PROTEIN MJ0413-RELATED"/>
    <property type="match status" value="1"/>
</dbReference>
<sequence length="509" mass="53588">MRLIRSLIGLVGFLVLWEAASRFIVDADLIPPPSEVLVRCLTLVNEARFLADVASTALSWLIALCLAIVIAVPIGLVIGRIPLVRTATMPMIEFMRPLPGVALIPLITVVLGVGAQTKITLATFAAVWPILFNTSYAVAEVDRNMLETARAFRTSRRRMLSAVIVPSAAPFILTGVRLSASIALIAVVATEFIFGGSIGVGQFVFVHGLSAGRMDTVLAVTVLAGLFGLLINASLAGVQRRWLGWPTSGASGDATGSRRRWTLVLSCAAVAAVLVIWQAIASAAADPYFPPPSQIASRAGDLWFAPALLTGDILPSLGLLLGGWLIASVLGIIAGIALGRAGTAMDYVGALLAFARSVPPPLLVPVFMVMFSLGPQTELVTIVSGATWPVLLNAVDGARSVDATKTDTARAFRITQASWIFGVVLPAAAPKIFAGLRLSLSIALILMVLSELVGTSSGIGYQLNNAQGYADLAGMWAWIVLIGALGFLLNRLLLVVQRRSLAWHGGQFG</sequence>
<accession>A0ABS8ZA08</accession>
<dbReference type="RefSeq" id="WP_233724908.1">
    <property type="nucleotide sequence ID" value="NZ_JAJVCN010000001.1"/>
</dbReference>
<feature type="transmembrane region" description="Helical" evidence="7">
    <location>
        <begin position="411"/>
        <end position="429"/>
    </location>
</feature>
<feature type="transmembrane region" description="Helical" evidence="7">
    <location>
        <begin position="217"/>
        <end position="238"/>
    </location>
</feature>
<comment type="caution">
    <text evidence="9">The sequence shown here is derived from an EMBL/GenBank/DDBJ whole genome shotgun (WGS) entry which is preliminary data.</text>
</comment>
<keyword evidence="3" id="KW-1003">Cell membrane</keyword>
<evidence type="ECO:0000313" key="9">
    <source>
        <dbReference type="EMBL" id="MCE7003378.1"/>
    </source>
</evidence>
<dbReference type="InterPro" id="IPR000515">
    <property type="entry name" value="MetI-like"/>
</dbReference>
<organism evidence="9 10">
    <name type="scientific">Kibdelosporangium philippinense</name>
    <dbReference type="NCBI Taxonomy" id="211113"/>
    <lineage>
        <taxon>Bacteria</taxon>
        <taxon>Bacillati</taxon>
        <taxon>Actinomycetota</taxon>
        <taxon>Actinomycetes</taxon>
        <taxon>Pseudonocardiales</taxon>
        <taxon>Pseudonocardiaceae</taxon>
        <taxon>Kibdelosporangium</taxon>
    </lineage>
</organism>
<feature type="domain" description="ABC transmembrane type-1" evidence="8">
    <location>
        <begin position="53"/>
        <end position="235"/>
    </location>
</feature>
<evidence type="ECO:0000259" key="8">
    <source>
        <dbReference type="PROSITE" id="PS50928"/>
    </source>
</evidence>
<evidence type="ECO:0000256" key="1">
    <source>
        <dbReference type="ARBA" id="ARBA00004651"/>
    </source>
</evidence>
<keyword evidence="10" id="KW-1185">Reference proteome</keyword>
<feature type="transmembrane region" description="Helical" evidence="7">
    <location>
        <begin position="121"/>
        <end position="139"/>
    </location>
</feature>
<feature type="transmembrane region" description="Helical" evidence="7">
    <location>
        <begin position="441"/>
        <end position="463"/>
    </location>
</feature>
<evidence type="ECO:0000256" key="7">
    <source>
        <dbReference type="RuleBase" id="RU363032"/>
    </source>
</evidence>
<reference evidence="9 10" key="1">
    <citation type="submission" date="2021-12" db="EMBL/GenBank/DDBJ databases">
        <title>Genome sequence of Kibdelosporangium philippinense ATCC 49844.</title>
        <authorList>
            <person name="Fedorov E.A."/>
            <person name="Omeragic M."/>
            <person name="Shalygina K.F."/>
            <person name="Maclea K.S."/>
        </authorList>
    </citation>
    <scope>NUCLEOTIDE SEQUENCE [LARGE SCALE GENOMIC DNA]</scope>
    <source>
        <strain evidence="9 10">ATCC 49844</strain>
    </source>
</reference>
<feature type="transmembrane region" description="Helical" evidence="7">
    <location>
        <begin position="98"/>
        <end position="115"/>
    </location>
</feature>
<dbReference type="PROSITE" id="PS50928">
    <property type="entry name" value="ABC_TM1"/>
    <property type="match status" value="2"/>
</dbReference>
<feature type="transmembrane region" description="Helical" evidence="7">
    <location>
        <begin position="57"/>
        <end position="78"/>
    </location>
</feature>
<feature type="transmembrane region" description="Helical" evidence="7">
    <location>
        <begin position="362"/>
        <end position="391"/>
    </location>
</feature>
<comment type="subcellular location">
    <subcellularLocation>
        <location evidence="1 7">Cell membrane</location>
        <topology evidence="1 7">Multi-pass membrane protein</topology>
    </subcellularLocation>
</comment>
<evidence type="ECO:0000256" key="2">
    <source>
        <dbReference type="ARBA" id="ARBA00022448"/>
    </source>
</evidence>
<keyword evidence="5 7" id="KW-1133">Transmembrane helix</keyword>
<dbReference type="Gene3D" id="1.10.3720.10">
    <property type="entry name" value="MetI-like"/>
    <property type="match status" value="2"/>
</dbReference>
<dbReference type="PANTHER" id="PTHR30151">
    <property type="entry name" value="ALKANE SULFONATE ABC TRANSPORTER-RELATED, MEMBRANE SUBUNIT"/>
    <property type="match status" value="1"/>
</dbReference>
<evidence type="ECO:0000313" key="10">
    <source>
        <dbReference type="Proteomes" id="UP001521150"/>
    </source>
</evidence>
<feature type="transmembrane region" description="Helical" evidence="7">
    <location>
        <begin position="182"/>
        <end position="205"/>
    </location>
</feature>
<feature type="transmembrane region" description="Helical" evidence="7">
    <location>
        <begin position="261"/>
        <end position="281"/>
    </location>
</feature>
<comment type="similarity">
    <text evidence="7">Belongs to the binding-protein-dependent transport system permease family.</text>
</comment>